<evidence type="ECO:0000313" key="1">
    <source>
        <dbReference type="EMBL" id="KOO04845.1"/>
    </source>
</evidence>
<protein>
    <submittedName>
        <fullName evidence="1">Uncharacterized protein</fullName>
    </submittedName>
</protein>
<dbReference type="RefSeq" id="WP_053394503.1">
    <property type="nucleotide sequence ID" value="NZ_LHPJ01000004.1"/>
</dbReference>
<dbReference type="STRING" id="693.AKJ17_04040"/>
<keyword evidence="2" id="KW-1185">Reference proteome</keyword>
<name>A0A0M0HRY3_VIBNE</name>
<dbReference type="OrthoDB" id="5824383at2"/>
<comment type="caution">
    <text evidence="1">The sequence shown here is derived from an EMBL/GenBank/DDBJ whole genome shotgun (WGS) entry which is preliminary data.</text>
</comment>
<dbReference type="Proteomes" id="UP000037515">
    <property type="component" value="Unassembled WGS sequence"/>
</dbReference>
<gene>
    <name evidence="1" type="ORF">AKJ17_04040</name>
</gene>
<organism evidence="1 2">
    <name type="scientific">Vibrio nereis</name>
    <dbReference type="NCBI Taxonomy" id="693"/>
    <lineage>
        <taxon>Bacteria</taxon>
        <taxon>Pseudomonadati</taxon>
        <taxon>Pseudomonadota</taxon>
        <taxon>Gammaproteobacteria</taxon>
        <taxon>Vibrionales</taxon>
        <taxon>Vibrionaceae</taxon>
        <taxon>Vibrio</taxon>
    </lineage>
</organism>
<sequence length="179" mass="20660">MNNLEGALQNIHANVLLDSHNVKPEWDVFCEQYEPLFNKVNQNKPNTSATHHLLGVLTKAHIEAQTLIHTHQESMSDMEKVLKDNLGEEHASRFENQSQKQLIFVTHLWLYLQGYLQMDFSLANDHAEQTAKTITQISGLDSNTLRTEFLGSYYQGIELSPIEKKRHPILDWLKSFFNS</sequence>
<reference evidence="2" key="1">
    <citation type="submission" date="2015-08" db="EMBL/GenBank/DDBJ databases">
        <title>Vibrio galatheae sp. nov., a novel member of the Vibrionaceae family isolated from the Solomon Islands.</title>
        <authorList>
            <person name="Giubergia S."/>
            <person name="Machado H."/>
            <person name="Mateiu R.V."/>
            <person name="Gram L."/>
        </authorList>
    </citation>
    <scope>NUCLEOTIDE SEQUENCE [LARGE SCALE GENOMIC DNA]</scope>
    <source>
        <strain evidence="2">DSM 19584</strain>
    </source>
</reference>
<dbReference type="EMBL" id="LHPJ01000004">
    <property type="protein sequence ID" value="KOO04845.1"/>
    <property type="molecule type" value="Genomic_DNA"/>
</dbReference>
<accession>A0A0M0HRY3</accession>
<evidence type="ECO:0000313" key="2">
    <source>
        <dbReference type="Proteomes" id="UP000037515"/>
    </source>
</evidence>
<proteinExistence type="predicted"/>
<dbReference type="PATRIC" id="fig|693.5.peg.816"/>
<dbReference type="AlphaFoldDB" id="A0A0M0HRY3"/>